<proteinExistence type="predicted"/>
<protein>
    <submittedName>
        <fullName evidence="2">Uncharacterized protein</fullName>
    </submittedName>
</protein>
<reference evidence="3" key="1">
    <citation type="journal article" date="2019" name="Int. J. Syst. Evol. Microbiol.">
        <title>The Global Catalogue of Microorganisms (GCM) 10K type strain sequencing project: providing services to taxonomists for standard genome sequencing and annotation.</title>
        <authorList>
            <consortium name="The Broad Institute Genomics Platform"/>
            <consortium name="The Broad Institute Genome Sequencing Center for Infectious Disease"/>
            <person name="Wu L."/>
            <person name="Ma J."/>
        </authorList>
    </citation>
    <scope>NUCLEOTIDE SEQUENCE [LARGE SCALE GENOMIC DNA]</scope>
    <source>
        <strain evidence="3">CCUG 56754</strain>
    </source>
</reference>
<feature type="compositionally biased region" description="Basic and acidic residues" evidence="1">
    <location>
        <begin position="23"/>
        <end position="33"/>
    </location>
</feature>
<dbReference type="Proteomes" id="UP001597040">
    <property type="component" value="Unassembled WGS sequence"/>
</dbReference>
<evidence type="ECO:0000313" key="3">
    <source>
        <dbReference type="Proteomes" id="UP001597040"/>
    </source>
</evidence>
<gene>
    <name evidence="2" type="ORF">ACFQ3N_17955</name>
</gene>
<comment type="caution">
    <text evidence="2">The sequence shown here is derived from an EMBL/GenBank/DDBJ whole genome shotgun (WGS) entry which is preliminary data.</text>
</comment>
<evidence type="ECO:0000256" key="1">
    <source>
        <dbReference type="SAM" id="MobiDB-lite"/>
    </source>
</evidence>
<dbReference type="EMBL" id="JBHTKJ010000065">
    <property type="protein sequence ID" value="MFD1040261.1"/>
    <property type="molecule type" value="Genomic_DNA"/>
</dbReference>
<organism evidence="2 3">
    <name type="scientific">Virgibacillus byunsanensis</name>
    <dbReference type="NCBI Taxonomy" id="570945"/>
    <lineage>
        <taxon>Bacteria</taxon>
        <taxon>Bacillati</taxon>
        <taxon>Bacillota</taxon>
        <taxon>Bacilli</taxon>
        <taxon>Bacillales</taxon>
        <taxon>Bacillaceae</taxon>
        <taxon>Virgibacillus</taxon>
    </lineage>
</organism>
<accession>A0ABW3LPG5</accession>
<sequence length="306" mass="34859">MSDVMKQVVSEILQGNKTLVAKGNHEPQHKESDTALNNINRPNYQNMKKDQRLSYAGKNVRISSNDRKPHERKKSVSLLPKPFNEESISTLHSRSLAQGNVPKKSNPNLGAKKARIIGNTKNGGCVWFFPQLPMDLMGSFNRSLNSVSVGVVKMPESLPSYIVLINEIIRNNQDVKFHITWNKEGDTPFTAELYDEDANRLEKIMNDIYQKINRTSLKRYETYTAVSPSSWLSKQMKIKPSADAIAFLEGVPYYTGIVLMDTLLRNFENNDFNFEINHNYILLEGNYHVISKLIAELKKEAARLVN</sequence>
<evidence type="ECO:0000313" key="2">
    <source>
        <dbReference type="EMBL" id="MFD1040261.1"/>
    </source>
</evidence>
<dbReference type="RefSeq" id="WP_390364168.1">
    <property type="nucleotide sequence ID" value="NZ_JBHTKJ010000065.1"/>
</dbReference>
<name>A0ABW3LPG5_9BACI</name>
<keyword evidence="3" id="KW-1185">Reference proteome</keyword>
<feature type="region of interest" description="Disordered" evidence="1">
    <location>
        <begin position="23"/>
        <end position="42"/>
    </location>
</feature>